<keyword evidence="2" id="KW-0732">Signal</keyword>
<accession>A0AAV0BQA3</accession>
<evidence type="ECO:0000256" key="2">
    <source>
        <dbReference type="SAM" id="SignalP"/>
    </source>
</evidence>
<name>A0AAV0BQA3_PHAPC</name>
<sequence length="537" mass="59160">MENQLILTMLALLLAALDSFGLIRTAPVFQTLSHADTVNSLKAGSNLQEAKVLGDFENAKNIDQGIDGLRVADTLPTGETTPLLKTNMLSSDVPPIGNPYEILKPIDPPKSFLAKSKSYMKDLWNKISFKTIGQKVAEQGKTANTKFKNAFKNKFSKPPEKSNPALVDEKLVNPQTIENPAGLSQPLKIVPVAAAKSNLLAKSNTISRSSWEGLLVKLYRKLKGPVGKVITKIREVFKKPPNKPEPIFKVETNLDDPMKLTKTETPKASLNNMAKNSILNSWNKLSSAVNRQKQGLKQTTNKLKDGFTRVKEALNNKIRNAFPKRPAKILPDGPPIPVKPDFANSLDGPVSKMKHQPNTGLKQTTKQIKDRFNRIRQAFKNKFQKTFPKKPAKILPDGPPIPVRPDFANSLDSLGPTMKQQPNAGSKLITKQVKDGFDRAKEALKNKIQKTLPKRPAKTLPEGPPIPVKPEFANNLDSPIKQPEKAIANNADGLPIPVRPDFANSLDSPLSTVKHNERPIVNNPDGLPIPMRPDFTS</sequence>
<organism evidence="3 4">
    <name type="scientific">Phakopsora pachyrhizi</name>
    <name type="common">Asian soybean rust disease fungus</name>
    <dbReference type="NCBI Taxonomy" id="170000"/>
    <lineage>
        <taxon>Eukaryota</taxon>
        <taxon>Fungi</taxon>
        <taxon>Dikarya</taxon>
        <taxon>Basidiomycota</taxon>
        <taxon>Pucciniomycotina</taxon>
        <taxon>Pucciniomycetes</taxon>
        <taxon>Pucciniales</taxon>
        <taxon>Phakopsoraceae</taxon>
        <taxon>Phakopsora</taxon>
    </lineage>
</organism>
<feature type="signal peptide" evidence="2">
    <location>
        <begin position="1"/>
        <end position="25"/>
    </location>
</feature>
<feature type="chain" id="PRO_5043538502" evidence="2">
    <location>
        <begin position="26"/>
        <end position="537"/>
    </location>
</feature>
<reference evidence="3" key="1">
    <citation type="submission" date="2022-06" db="EMBL/GenBank/DDBJ databases">
        <authorList>
            <consortium name="SYNGENTA / RWTH Aachen University"/>
        </authorList>
    </citation>
    <scope>NUCLEOTIDE SEQUENCE</scope>
</reference>
<dbReference type="AlphaFoldDB" id="A0AAV0BQA3"/>
<protein>
    <submittedName>
        <fullName evidence="3">Expressed protein</fullName>
    </submittedName>
</protein>
<comment type="caution">
    <text evidence="3">The sequence shown here is derived from an EMBL/GenBank/DDBJ whole genome shotgun (WGS) entry which is preliminary data.</text>
</comment>
<keyword evidence="4" id="KW-1185">Reference proteome</keyword>
<dbReference type="Proteomes" id="UP001153365">
    <property type="component" value="Unassembled WGS sequence"/>
</dbReference>
<feature type="region of interest" description="Disordered" evidence="1">
    <location>
        <begin position="507"/>
        <end position="537"/>
    </location>
</feature>
<evidence type="ECO:0000256" key="1">
    <source>
        <dbReference type="SAM" id="MobiDB-lite"/>
    </source>
</evidence>
<proteinExistence type="predicted"/>
<dbReference type="EMBL" id="CALTRL010005964">
    <property type="protein sequence ID" value="CAH7688221.1"/>
    <property type="molecule type" value="Genomic_DNA"/>
</dbReference>
<gene>
    <name evidence="3" type="ORF">PPACK8108_LOCUS23157</name>
</gene>
<evidence type="ECO:0000313" key="4">
    <source>
        <dbReference type="Proteomes" id="UP001153365"/>
    </source>
</evidence>
<evidence type="ECO:0000313" key="3">
    <source>
        <dbReference type="EMBL" id="CAH7688221.1"/>
    </source>
</evidence>